<comment type="caution">
    <text evidence="3">The sequence shown here is derived from an EMBL/GenBank/DDBJ whole genome shotgun (WGS) entry which is preliminary data.</text>
</comment>
<evidence type="ECO:0000313" key="4">
    <source>
        <dbReference type="Proteomes" id="UP000886476"/>
    </source>
</evidence>
<name>A0ABX2CKG1_9BRAD</name>
<dbReference type="Gene3D" id="3.90.1300.10">
    <property type="entry name" value="Amidase signature (AS) domain"/>
    <property type="match status" value="1"/>
</dbReference>
<dbReference type="SUPFAM" id="SSF75304">
    <property type="entry name" value="Amidase signature (AS) enzymes"/>
    <property type="match status" value="1"/>
</dbReference>
<dbReference type="Proteomes" id="UP000886476">
    <property type="component" value="Unassembled WGS sequence"/>
</dbReference>
<reference evidence="3" key="1">
    <citation type="submission" date="2020-05" db="EMBL/GenBank/DDBJ databases">
        <title>Nod-independent and nitrogen-fixing Bradyrhizobium aeschynomene sp. nov. isolated from nodules of Aeschynomene indica.</title>
        <authorList>
            <person name="Zhang Z."/>
        </authorList>
    </citation>
    <scope>NUCLEOTIDE SEQUENCE</scope>
    <source>
        <strain evidence="3">83012</strain>
    </source>
</reference>
<gene>
    <name evidence="3" type="ORF">HL667_23100</name>
</gene>
<dbReference type="EMBL" id="JABFDN010000008">
    <property type="protein sequence ID" value="NPU67910.1"/>
    <property type="molecule type" value="Genomic_DNA"/>
</dbReference>
<evidence type="ECO:0000256" key="1">
    <source>
        <dbReference type="ARBA" id="ARBA00009199"/>
    </source>
</evidence>
<keyword evidence="4" id="KW-1185">Reference proteome</keyword>
<protein>
    <submittedName>
        <fullName evidence="3">Amidase</fullName>
    </submittedName>
</protein>
<organism evidence="3 4">
    <name type="scientific">Bradyrhizobium aeschynomenes</name>
    <dbReference type="NCBI Taxonomy" id="2734909"/>
    <lineage>
        <taxon>Bacteria</taxon>
        <taxon>Pseudomonadati</taxon>
        <taxon>Pseudomonadota</taxon>
        <taxon>Alphaproteobacteria</taxon>
        <taxon>Hyphomicrobiales</taxon>
        <taxon>Nitrobacteraceae</taxon>
        <taxon>Bradyrhizobium</taxon>
    </lineage>
</organism>
<dbReference type="PANTHER" id="PTHR11895:SF7">
    <property type="entry name" value="GLUTAMYL-TRNA(GLN) AMIDOTRANSFERASE SUBUNIT A, MITOCHONDRIAL"/>
    <property type="match status" value="1"/>
</dbReference>
<feature type="domain" description="Amidase" evidence="2">
    <location>
        <begin position="49"/>
        <end position="426"/>
    </location>
</feature>
<comment type="similarity">
    <text evidence="1">Belongs to the amidase family.</text>
</comment>
<dbReference type="PANTHER" id="PTHR11895">
    <property type="entry name" value="TRANSAMIDASE"/>
    <property type="match status" value="1"/>
</dbReference>
<accession>A0ABX2CKG1</accession>
<sequence length="448" mass="46941">MTEPFDAPLPKAGAGVLDLLRRFAADPAAAASHGQECLKRAQAIEPELKAFEYLPHDVAPKTGPLGGIPVAIKDIIATADMPTTNGSPIYRDHVPAADAWVVERLRALGATIFGKTVSTEFAWRHPGPTVNPWNPAHTPGGSSSGSAAAVAAGLVPLALGTQTLGSVIRPAAFNGVVGFKPSFGAIPRVGVHPLSPSLDHVGFFARRVDDVALALSLLAGSSAEDLHGRPLPGFAVDIETGVTPLAKPRLAVVRFAKWERAEAEQQAVFESVVARLRSAGAAIEEIELKALDAVNWDAITTIMLSEATTIFSDLIARFPDRVSDVMKAHVASGRSKTAMEYLTAKAAQAARQTALAGELAGFDAVLTLPAFGEAPHGIDWTGDAEYCAPWTFVGAPAIALPAGFGKNGLPLGVQIAGTCRNDLHVLRVAKWVETVTAFDPGLPLLARR</sequence>
<dbReference type="InterPro" id="IPR036928">
    <property type="entry name" value="AS_sf"/>
</dbReference>
<dbReference type="RefSeq" id="WP_172112982.1">
    <property type="nucleotide sequence ID" value="NZ_JABFDN010000008.1"/>
</dbReference>
<evidence type="ECO:0000313" key="3">
    <source>
        <dbReference type="EMBL" id="NPU67910.1"/>
    </source>
</evidence>
<evidence type="ECO:0000259" key="2">
    <source>
        <dbReference type="Pfam" id="PF01425"/>
    </source>
</evidence>
<proteinExistence type="inferred from homology"/>
<dbReference type="Pfam" id="PF01425">
    <property type="entry name" value="Amidase"/>
    <property type="match status" value="1"/>
</dbReference>
<dbReference type="InterPro" id="IPR000120">
    <property type="entry name" value="Amidase"/>
</dbReference>
<dbReference type="InterPro" id="IPR023631">
    <property type="entry name" value="Amidase_dom"/>
</dbReference>